<evidence type="ECO:0000256" key="2">
    <source>
        <dbReference type="PROSITE-ProRule" id="PRU00110"/>
    </source>
</evidence>
<evidence type="ECO:0000313" key="4">
    <source>
        <dbReference type="EMBL" id="NMY13438.1"/>
    </source>
</evidence>
<keyword evidence="1" id="KW-0902">Two-component regulatory system</keyword>
<evidence type="ECO:0000259" key="3">
    <source>
        <dbReference type="PROSITE" id="PS50894"/>
    </source>
</evidence>
<feature type="domain" description="HPt" evidence="3">
    <location>
        <begin position="39"/>
        <end position="144"/>
    </location>
</feature>
<dbReference type="Gene3D" id="1.20.120.160">
    <property type="entry name" value="HPT domain"/>
    <property type="match status" value="1"/>
</dbReference>
<sequence>MTRVLSKPLSLRDLGQALSEVTGTEWGGKAWSGSELLAGDAVPDDIRRVFRESCQASVATLCRARDADDTAAILAELHALRGALGVFNMQHMAALCMDLEQDVRANGVRACSTGVKQLCDALQTSVISPPESLHDLLERMLSLADAKAPEDAMAQIAVLARQAQQRLRDG</sequence>
<dbReference type="SUPFAM" id="SSF47226">
    <property type="entry name" value="Histidine-containing phosphotransfer domain, HPT domain"/>
    <property type="match status" value="1"/>
</dbReference>
<protein>
    <submittedName>
        <fullName evidence="4">Hpt domain-containing protein</fullName>
    </submittedName>
</protein>
<dbReference type="Proteomes" id="UP000537729">
    <property type="component" value="Unassembled WGS sequence"/>
</dbReference>
<dbReference type="Pfam" id="PF01627">
    <property type="entry name" value="Hpt"/>
    <property type="match status" value="1"/>
</dbReference>
<dbReference type="GO" id="GO:0000160">
    <property type="term" value="P:phosphorelay signal transduction system"/>
    <property type="evidence" value="ECO:0007669"/>
    <property type="project" value="UniProtKB-KW"/>
</dbReference>
<dbReference type="AlphaFoldDB" id="A0A7Y1ACW3"/>
<organism evidence="4 5">
    <name type="scientific">Pseudomonas veronii</name>
    <dbReference type="NCBI Taxonomy" id="76761"/>
    <lineage>
        <taxon>Bacteria</taxon>
        <taxon>Pseudomonadati</taxon>
        <taxon>Pseudomonadota</taxon>
        <taxon>Gammaproteobacteria</taxon>
        <taxon>Pseudomonadales</taxon>
        <taxon>Pseudomonadaceae</taxon>
        <taxon>Pseudomonas</taxon>
    </lineage>
</organism>
<dbReference type="EMBL" id="JAAQWG010000097">
    <property type="protein sequence ID" value="NMY13438.1"/>
    <property type="molecule type" value="Genomic_DNA"/>
</dbReference>
<gene>
    <name evidence="4" type="ORF">HBO38_34450</name>
</gene>
<dbReference type="InterPro" id="IPR036641">
    <property type="entry name" value="HPT_dom_sf"/>
</dbReference>
<evidence type="ECO:0000313" key="5">
    <source>
        <dbReference type="Proteomes" id="UP000537729"/>
    </source>
</evidence>
<dbReference type="PROSITE" id="PS50894">
    <property type="entry name" value="HPT"/>
    <property type="match status" value="1"/>
</dbReference>
<dbReference type="InterPro" id="IPR008207">
    <property type="entry name" value="Sig_transdc_His_kin_Hpt_dom"/>
</dbReference>
<evidence type="ECO:0000256" key="1">
    <source>
        <dbReference type="ARBA" id="ARBA00023012"/>
    </source>
</evidence>
<accession>A0A7Y1ACW3</accession>
<comment type="caution">
    <text evidence="4">The sequence shown here is derived from an EMBL/GenBank/DDBJ whole genome shotgun (WGS) entry which is preliminary data.</text>
</comment>
<proteinExistence type="predicted"/>
<feature type="modified residue" description="Phosphohistidine" evidence="2">
    <location>
        <position position="78"/>
    </location>
</feature>
<dbReference type="GO" id="GO:0004672">
    <property type="term" value="F:protein kinase activity"/>
    <property type="evidence" value="ECO:0007669"/>
    <property type="project" value="UniProtKB-ARBA"/>
</dbReference>
<name>A0A7Y1ACW3_PSEVE</name>
<reference evidence="4 5" key="1">
    <citation type="journal article" date="2020" name="Front. Microbiol.">
        <title>Genetic Organization of the aprX-lipA2 Operon Affects the Proteolytic Potential of Pseudomonas Species in Milk.</title>
        <authorList>
            <person name="Maier C."/>
            <person name="Huptas C."/>
            <person name="von Neubeck M."/>
            <person name="Scherer S."/>
            <person name="Wenning M."/>
            <person name="Lucking G."/>
        </authorList>
    </citation>
    <scope>NUCLEOTIDE SEQUENCE [LARGE SCALE GENOMIC DNA]</scope>
    <source>
        <strain evidence="4 5">DSM 16272</strain>
    </source>
</reference>
<keyword evidence="2" id="KW-0597">Phosphoprotein</keyword>